<dbReference type="OrthoDB" id="2195098at2"/>
<dbReference type="RefSeq" id="WP_155704527.1">
    <property type="nucleotide sequence ID" value="NZ_CP034235.1"/>
</dbReference>
<accession>A0A6B8RVA6</accession>
<feature type="transmembrane region" description="Helical" evidence="1">
    <location>
        <begin position="12"/>
        <end position="33"/>
    </location>
</feature>
<dbReference type="InterPro" id="IPR020568">
    <property type="entry name" value="Ribosomal_Su5_D2-typ_SF"/>
</dbReference>
<evidence type="ECO:0000256" key="1">
    <source>
        <dbReference type="SAM" id="Phobius"/>
    </source>
</evidence>
<evidence type="ECO:0000313" key="3">
    <source>
        <dbReference type="Proteomes" id="UP000426246"/>
    </source>
</evidence>
<sequence>MIQPATRRRFRPDIAIALLLLLIPLIVSIFFFLPRYYQFTALGKIVSVRDIGLKGSVNFCYVREGVTRNLYERWVIGRAIPDAKFELADASVEDEYSDMIETGEESRNETILNAITSAEEQSTEAVSQNDQNDFDQKLDALIEETGGYYGDSFGLMLGIGLVEEAENEDFSKSGTIVIAGTGTMEADHSVGSVGSIHDKLLTAEKFSTDYFFVPKDKETFAYVGLSNEEEAEQVSHSLNLKLTVVPVASLEEALQYLSNLNT</sequence>
<dbReference type="SUPFAM" id="SSF54211">
    <property type="entry name" value="Ribosomal protein S5 domain 2-like"/>
    <property type="match status" value="1"/>
</dbReference>
<dbReference type="Gene3D" id="3.30.230.10">
    <property type="match status" value="1"/>
</dbReference>
<gene>
    <name evidence="2" type="ORF">EHS13_33130</name>
</gene>
<evidence type="ECO:0008006" key="4">
    <source>
        <dbReference type="Google" id="ProtNLM"/>
    </source>
</evidence>
<dbReference type="KEGG" id="ppsc:EHS13_33130"/>
<dbReference type="EMBL" id="CP034235">
    <property type="protein sequence ID" value="QGQ99363.1"/>
    <property type="molecule type" value="Genomic_DNA"/>
</dbReference>
<name>A0A6B8RVA6_9BACL</name>
<organism evidence="2 3">
    <name type="scientific">Paenibacillus psychroresistens</name>
    <dbReference type="NCBI Taxonomy" id="1778678"/>
    <lineage>
        <taxon>Bacteria</taxon>
        <taxon>Bacillati</taxon>
        <taxon>Bacillota</taxon>
        <taxon>Bacilli</taxon>
        <taxon>Bacillales</taxon>
        <taxon>Paenibacillaceae</taxon>
        <taxon>Paenibacillus</taxon>
    </lineage>
</organism>
<dbReference type="Proteomes" id="UP000426246">
    <property type="component" value="Chromosome"/>
</dbReference>
<keyword evidence="1" id="KW-0472">Membrane</keyword>
<protein>
    <recommendedName>
        <fullName evidence="4">Lon proteolytic domain-containing protein</fullName>
    </recommendedName>
</protein>
<dbReference type="AlphaFoldDB" id="A0A6B8RVA6"/>
<reference evidence="3" key="1">
    <citation type="submission" date="2018-11" db="EMBL/GenBank/DDBJ databases">
        <title>Complete genome sequence of Paenibacillus sp. ML311-T8.</title>
        <authorList>
            <person name="Nam Y.-D."/>
            <person name="Kang J."/>
            <person name="Chung W.-H."/>
            <person name="Park Y.S."/>
        </authorList>
    </citation>
    <scope>NUCLEOTIDE SEQUENCE [LARGE SCALE GENOMIC DNA]</scope>
    <source>
        <strain evidence="3">ML311-T8</strain>
    </source>
</reference>
<keyword evidence="1" id="KW-1133">Transmembrane helix</keyword>
<dbReference type="InterPro" id="IPR014721">
    <property type="entry name" value="Ribsml_uS5_D2-typ_fold_subgr"/>
</dbReference>
<keyword evidence="3" id="KW-1185">Reference proteome</keyword>
<proteinExistence type="predicted"/>
<evidence type="ECO:0000313" key="2">
    <source>
        <dbReference type="EMBL" id="QGQ99363.1"/>
    </source>
</evidence>
<keyword evidence="1" id="KW-0812">Transmembrane</keyword>